<dbReference type="GeneID" id="63803303"/>
<dbReference type="Gene3D" id="3.30.160.60">
    <property type="entry name" value="Classic Zinc Finger"/>
    <property type="match status" value="1"/>
</dbReference>
<proteinExistence type="predicted"/>
<dbReference type="OrthoDB" id="5542487at2759"/>
<dbReference type="EMBL" id="MCFD01000002">
    <property type="protein sequence ID" value="ORX73326.1"/>
    <property type="molecule type" value="Genomic_DNA"/>
</dbReference>
<comment type="caution">
    <text evidence="3">The sequence shown here is derived from an EMBL/GenBank/DDBJ whole genome shotgun (WGS) entry which is preliminary data.</text>
</comment>
<sequence length="146" mass="16225">MHSLKRFLSFGYSRSQPKTEPPANYIDMYDSDDNATAMCMAASCRPADNAQAKSSSLRRKPRPWSQSSSGGISWQDVEAEHAPESACSGRCKFCNISVAPESSLVWHERMCGLGKEAVPTQCELCHKSFRTEQHARNHYLYGCTAA</sequence>
<dbReference type="SUPFAM" id="SSF57667">
    <property type="entry name" value="beta-beta-alpha zinc fingers"/>
    <property type="match status" value="1"/>
</dbReference>
<organism evidence="3 4">
    <name type="scientific">Linderina pennispora</name>
    <dbReference type="NCBI Taxonomy" id="61395"/>
    <lineage>
        <taxon>Eukaryota</taxon>
        <taxon>Fungi</taxon>
        <taxon>Fungi incertae sedis</taxon>
        <taxon>Zoopagomycota</taxon>
        <taxon>Kickxellomycotina</taxon>
        <taxon>Kickxellomycetes</taxon>
        <taxon>Kickxellales</taxon>
        <taxon>Kickxellaceae</taxon>
        <taxon>Linderina</taxon>
    </lineage>
</organism>
<name>A0A1Y1WJC7_9FUNG</name>
<feature type="region of interest" description="Disordered" evidence="1">
    <location>
        <begin position="50"/>
        <end position="77"/>
    </location>
</feature>
<dbReference type="RefSeq" id="XP_040746666.1">
    <property type="nucleotide sequence ID" value="XM_040886655.1"/>
</dbReference>
<evidence type="ECO:0000256" key="1">
    <source>
        <dbReference type="SAM" id="MobiDB-lite"/>
    </source>
</evidence>
<feature type="compositionally biased region" description="Low complexity" evidence="1">
    <location>
        <begin position="64"/>
        <end position="75"/>
    </location>
</feature>
<dbReference type="AlphaFoldDB" id="A0A1Y1WJC7"/>
<keyword evidence="4" id="KW-1185">Reference proteome</keyword>
<reference evidence="3 4" key="1">
    <citation type="submission" date="2016-07" db="EMBL/GenBank/DDBJ databases">
        <title>Pervasive Adenine N6-methylation of Active Genes in Fungi.</title>
        <authorList>
            <consortium name="DOE Joint Genome Institute"/>
            <person name="Mondo S.J."/>
            <person name="Dannebaum R.O."/>
            <person name="Kuo R.C."/>
            <person name="Labutti K."/>
            <person name="Haridas S."/>
            <person name="Kuo A."/>
            <person name="Salamov A."/>
            <person name="Ahrendt S.R."/>
            <person name="Lipzen A."/>
            <person name="Sullivan W."/>
            <person name="Andreopoulos W.B."/>
            <person name="Clum A."/>
            <person name="Lindquist E."/>
            <person name="Daum C."/>
            <person name="Ramamoorthy G.K."/>
            <person name="Gryganskyi A."/>
            <person name="Culley D."/>
            <person name="Magnuson J.K."/>
            <person name="James T.Y."/>
            <person name="O'Malley M.A."/>
            <person name="Stajich J.E."/>
            <person name="Spatafora J.W."/>
            <person name="Visel A."/>
            <person name="Grigoriev I.V."/>
        </authorList>
    </citation>
    <scope>NUCLEOTIDE SEQUENCE [LARGE SCALE GENOMIC DNA]</scope>
    <source>
        <strain evidence="3 4">ATCC 12442</strain>
    </source>
</reference>
<dbReference type="InterPro" id="IPR013087">
    <property type="entry name" value="Znf_C2H2_type"/>
</dbReference>
<feature type="domain" description="C2H2-type" evidence="2">
    <location>
        <begin position="121"/>
        <end position="139"/>
    </location>
</feature>
<dbReference type="Proteomes" id="UP000193922">
    <property type="component" value="Unassembled WGS sequence"/>
</dbReference>
<dbReference type="Pfam" id="PF12874">
    <property type="entry name" value="zf-met"/>
    <property type="match status" value="1"/>
</dbReference>
<protein>
    <recommendedName>
        <fullName evidence="2">C2H2-type domain-containing protein</fullName>
    </recommendedName>
</protein>
<evidence type="ECO:0000313" key="3">
    <source>
        <dbReference type="EMBL" id="ORX73326.1"/>
    </source>
</evidence>
<dbReference type="InterPro" id="IPR036236">
    <property type="entry name" value="Znf_C2H2_sf"/>
</dbReference>
<evidence type="ECO:0000259" key="2">
    <source>
        <dbReference type="Pfam" id="PF12874"/>
    </source>
</evidence>
<evidence type="ECO:0000313" key="4">
    <source>
        <dbReference type="Proteomes" id="UP000193922"/>
    </source>
</evidence>
<gene>
    <name evidence="3" type="ORF">DL89DRAFT_265424</name>
</gene>
<accession>A0A1Y1WJC7</accession>